<evidence type="ECO:0000256" key="6">
    <source>
        <dbReference type="SAM" id="Phobius"/>
    </source>
</evidence>
<comment type="subcellular location">
    <subcellularLocation>
        <location evidence="1">Cell membrane</location>
        <topology evidence="1">Multi-pass membrane protein</topology>
    </subcellularLocation>
</comment>
<feature type="transmembrane region" description="Helical" evidence="6">
    <location>
        <begin position="85"/>
        <end position="111"/>
    </location>
</feature>
<feature type="transmembrane region" description="Helical" evidence="6">
    <location>
        <begin position="382"/>
        <end position="401"/>
    </location>
</feature>
<dbReference type="InterPro" id="IPR050833">
    <property type="entry name" value="Poly_Biosynth_Transport"/>
</dbReference>
<evidence type="ECO:0000256" key="5">
    <source>
        <dbReference type="ARBA" id="ARBA00023136"/>
    </source>
</evidence>
<feature type="transmembrane region" description="Helical" evidence="6">
    <location>
        <begin position="358"/>
        <end position="376"/>
    </location>
</feature>
<evidence type="ECO:0000256" key="4">
    <source>
        <dbReference type="ARBA" id="ARBA00022989"/>
    </source>
</evidence>
<organism evidence="7 8">
    <name type="scientific">Arsenicicoccus piscis</name>
    <dbReference type="NCBI Taxonomy" id="673954"/>
    <lineage>
        <taxon>Bacteria</taxon>
        <taxon>Bacillati</taxon>
        <taxon>Actinomycetota</taxon>
        <taxon>Actinomycetes</taxon>
        <taxon>Micrococcales</taxon>
        <taxon>Intrasporangiaceae</taxon>
        <taxon>Arsenicicoccus</taxon>
    </lineage>
</organism>
<comment type="caution">
    <text evidence="7">The sequence shown here is derived from an EMBL/GenBank/DDBJ whole genome shotgun (WGS) entry which is preliminary data.</text>
</comment>
<keyword evidence="8" id="KW-1185">Reference proteome</keyword>
<accession>A0ABQ6HNH3</accession>
<sequence>MRPGAALFAGTFVGALLGYAFFVVLGRSLSPDDLGAVGSLINVSTILGVPGLGIQLVTARGVAARPGAGGGAGPHLPLARHGARALGAALLVGLALTAVLALGSPLLAWLLHLPVPAVLALALSAVPMTVSMAGFGMLQGSELFAGLGLASLMVGVTKLSAALLASALGLGVLGVMVAYSLGWLVTALLTLALVARGTGASVLPSPGAPVARAVARAAREGLVGALPTAGLLVLSSLDLIVARHHLPAAASGAYTIGALFEKVAFWGPQFLATLSYPRFARPAERPAALRTALLLTAAVGLAGVLATSALGGPLVRLVAGTGYPSLGPQAWLFTALGAALALVQVLVYADLAVGGSRVGVAVWCAAALAVVGVAMSHASTGAVVTVMLVTVLVLLAVAGALTARPRPAVADPVL</sequence>
<gene>
    <name evidence="7" type="ORF">GCM10025862_17230</name>
</gene>
<feature type="transmembrane region" description="Helical" evidence="6">
    <location>
        <begin position="170"/>
        <end position="195"/>
    </location>
</feature>
<feature type="transmembrane region" description="Helical" evidence="6">
    <location>
        <begin position="330"/>
        <end position="351"/>
    </location>
</feature>
<evidence type="ECO:0000313" key="7">
    <source>
        <dbReference type="EMBL" id="GMA19702.1"/>
    </source>
</evidence>
<reference evidence="8" key="1">
    <citation type="journal article" date="2019" name="Int. J. Syst. Evol. Microbiol.">
        <title>The Global Catalogue of Microorganisms (GCM) 10K type strain sequencing project: providing services to taxonomists for standard genome sequencing and annotation.</title>
        <authorList>
            <consortium name="The Broad Institute Genomics Platform"/>
            <consortium name="The Broad Institute Genome Sequencing Center for Infectious Disease"/>
            <person name="Wu L."/>
            <person name="Ma J."/>
        </authorList>
    </citation>
    <scope>NUCLEOTIDE SEQUENCE [LARGE SCALE GENOMIC DNA]</scope>
    <source>
        <strain evidence="8">NBRC 105830</strain>
    </source>
</reference>
<keyword evidence="5 6" id="KW-0472">Membrane</keyword>
<keyword evidence="2" id="KW-1003">Cell membrane</keyword>
<dbReference type="PANTHER" id="PTHR30250:SF11">
    <property type="entry name" value="O-ANTIGEN TRANSPORTER-RELATED"/>
    <property type="match status" value="1"/>
</dbReference>
<dbReference type="PANTHER" id="PTHR30250">
    <property type="entry name" value="PST FAMILY PREDICTED COLANIC ACID TRANSPORTER"/>
    <property type="match status" value="1"/>
</dbReference>
<dbReference type="RefSeq" id="WP_284284468.1">
    <property type="nucleotide sequence ID" value="NZ_BSUJ01000001.1"/>
</dbReference>
<feature type="transmembrane region" description="Helical" evidence="6">
    <location>
        <begin position="36"/>
        <end position="57"/>
    </location>
</feature>
<protein>
    <recommendedName>
        <fullName evidence="9">Polysaccharide biosynthesis protein</fullName>
    </recommendedName>
</protein>
<dbReference type="EMBL" id="BSUJ01000001">
    <property type="protein sequence ID" value="GMA19702.1"/>
    <property type="molecule type" value="Genomic_DNA"/>
</dbReference>
<feature type="transmembrane region" description="Helical" evidence="6">
    <location>
        <begin position="143"/>
        <end position="164"/>
    </location>
</feature>
<evidence type="ECO:0008006" key="9">
    <source>
        <dbReference type="Google" id="ProtNLM"/>
    </source>
</evidence>
<evidence type="ECO:0000313" key="8">
    <source>
        <dbReference type="Proteomes" id="UP001157109"/>
    </source>
</evidence>
<evidence type="ECO:0000256" key="1">
    <source>
        <dbReference type="ARBA" id="ARBA00004651"/>
    </source>
</evidence>
<feature type="transmembrane region" description="Helical" evidence="6">
    <location>
        <begin position="287"/>
        <end position="310"/>
    </location>
</feature>
<keyword evidence="3 6" id="KW-0812">Transmembrane</keyword>
<dbReference type="Proteomes" id="UP001157109">
    <property type="component" value="Unassembled WGS sequence"/>
</dbReference>
<proteinExistence type="predicted"/>
<name>A0ABQ6HNH3_9MICO</name>
<evidence type="ECO:0000256" key="2">
    <source>
        <dbReference type="ARBA" id="ARBA00022475"/>
    </source>
</evidence>
<feature type="transmembrane region" description="Helical" evidence="6">
    <location>
        <begin position="117"/>
        <end position="136"/>
    </location>
</feature>
<evidence type="ECO:0000256" key="3">
    <source>
        <dbReference type="ARBA" id="ARBA00022692"/>
    </source>
</evidence>
<keyword evidence="4 6" id="KW-1133">Transmembrane helix</keyword>